<sequence length="406" mass="46258">MDPSALNINSLQQEEQEGENAYRAVLLRQLTDLFGRPLTSQGNEDMFVSNPEHVIKKMPKSVLLAISNFISELPVNQINVPALVNLPVHLYRNKKDFMATLLFVSTLSWEWELDAAHMGAYNSDYLVRSGIHANTRVMLVEWMKRVLWWLQMPTRTLHVAVGLVDLYTWLHPILLQEYQLLALAAIALAIRFRSPDFRVIYYLLSGIAASTYTQLQIARMEAILTDCVGRRINFPTPYRFLDIYLFSLTDLPKSTQEWARKASDYILDLGLNAEALCQYSASLRCAAVLLLLRFILQRHCDCSHSDPGVGDACPFDDMPLWPDKMVKFTGYGDGPLLRKVALVYAVVLFVTQATCIPFYLAHHMDTPDSSTFNKYVKPEYEEIALDEKLRSLVQEDLAAITEVELD</sequence>
<dbReference type="InterPro" id="IPR004367">
    <property type="entry name" value="Cyclin_C-dom"/>
</dbReference>
<dbReference type="GeneID" id="36346293"/>
<dbReference type="Pfam" id="PF00134">
    <property type="entry name" value="Cyclin_N"/>
    <property type="match status" value="1"/>
</dbReference>
<keyword evidence="1" id="KW-0195">Cyclin</keyword>
<keyword evidence="6" id="KW-1185">Reference proteome</keyword>
<evidence type="ECO:0000313" key="5">
    <source>
        <dbReference type="EMBL" id="EUB54565.1"/>
    </source>
</evidence>
<dbReference type="EMBL" id="APAU02000236">
    <property type="protein sequence ID" value="EUB54565.1"/>
    <property type="molecule type" value="Genomic_DNA"/>
</dbReference>
<dbReference type="InterPro" id="IPR006671">
    <property type="entry name" value="Cyclin_N"/>
</dbReference>
<dbReference type="STRING" id="6210.W6U0D0"/>
<dbReference type="InterPro" id="IPR039361">
    <property type="entry name" value="Cyclin"/>
</dbReference>
<keyword evidence="2" id="KW-1133">Transmembrane helix</keyword>
<organism evidence="5 6">
    <name type="scientific">Echinococcus granulosus</name>
    <name type="common">Hydatid tapeworm</name>
    <dbReference type="NCBI Taxonomy" id="6210"/>
    <lineage>
        <taxon>Eukaryota</taxon>
        <taxon>Metazoa</taxon>
        <taxon>Spiralia</taxon>
        <taxon>Lophotrochozoa</taxon>
        <taxon>Platyhelminthes</taxon>
        <taxon>Cestoda</taxon>
        <taxon>Eucestoda</taxon>
        <taxon>Cyclophyllidea</taxon>
        <taxon>Taeniidae</taxon>
        <taxon>Echinococcus</taxon>
        <taxon>Echinococcus granulosus group</taxon>
    </lineage>
</organism>
<dbReference type="PANTHER" id="PTHR10177">
    <property type="entry name" value="CYCLINS"/>
    <property type="match status" value="1"/>
</dbReference>
<evidence type="ECO:0000256" key="2">
    <source>
        <dbReference type="SAM" id="Phobius"/>
    </source>
</evidence>
<dbReference type="CTD" id="36346293"/>
<protein>
    <submittedName>
        <fullName evidence="5">Cyclin-A1</fullName>
    </submittedName>
</protein>
<dbReference type="Pfam" id="PF02984">
    <property type="entry name" value="Cyclin_C"/>
    <property type="match status" value="1"/>
</dbReference>
<evidence type="ECO:0000313" key="6">
    <source>
        <dbReference type="Proteomes" id="UP000019149"/>
    </source>
</evidence>
<dbReference type="Proteomes" id="UP000019149">
    <property type="component" value="Unassembled WGS sequence"/>
</dbReference>
<evidence type="ECO:0000259" key="3">
    <source>
        <dbReference type="Pfam" id="PF00134"/>
    </source>
</evidence>
<dbReference type="OMA" id="IHANTRV"/>
<reference evidence="5 6" key="1">
    <citation type="journal article" date="2013" name="Nat. Genet.">
        <title>The genome of the hydatid tapeworm Echinococcus granulosus.</title>
        <authorList>
            <person name="Zheng H."/>
            <person name="Zhang W."/>
            <person name="Zhang L."/>
            <person name="Zhang Z."/>
            <person name="Li J."/>
            <person name="Lu G."/>
            <person name="Zhu Y."/>
            <person name="Wang Y."/>
            <person name="Huang Y."/>
            <person name="Liu J."/>
            <person name="Kang H."/>
            <person name="Chen J."/>
            <person name="Wang L."/>
            <person name="Chen A."/>
            <person name="Yu S."/>
            <person name="Gao Z."/>
            <person name="Jin L."/>
            <person name="Gu W."/>
            <person name="Wang Z."/>
            <person name="Zhao L."/>
            <person name="Shi B."/>
            <person name="Wen H."/>
            <person name="Lin R."/>
            <person name="Jones M.K."/>
            <person name="Brejova B."/>
            <person name="Vinar T."/>
            <person name="Zhao G."/>
            <person name="McManus D.P."/>
            <person name="Chen Z."/>
            <person name="Zhou Y."/>
            <person name="Wang S."/>
        </authorList>
    </citation>
    <scope>NUCLEOTIDE SEQUENCE [LARGE SCALE GENOMIC DNA]</scope>
</reference>
<feature type="domain" description="Cyclin C-terminal" evidence="4">
    <location>
        <begin position="235"/>
        <end position="333"/>
    </location>
</feature>
<dbReference type="SUPFAM" id="SSF47954">
    <property type="entry name" value="Cyclin-like"/>
    <property type="match status" value="2"/>
</dbReference>
<dbReference type="Gene3D" id="1.10.472.10">
    <property type="entry name" value="Cyclin-like"/>
    <property type="match status" value="2"/>
</dbReference>
<comment type="caution">
    <text evidence="5">The sequence shown here is derived from an EMBL/GenBank/DDBJ whole genome shotgun (WGS) entry which is preliminary data.</text>
</comment>
<dbReference type="RefSeq" id="XP_024345761.1">
    <property type="nucleotide sequence ID" value="XM_024499827.1"/>
</dbReference>
<evidence type="ECO:0000259" key="4">
    <source>
        <dbReference type="Pfam" id="PF02984"/>
    </source>
</evidence>
<dbReference type="OrthoDB" id="6272950at2759"/>
<accession>W6U0D0</accession>
<name>W6U0D0_ECHGR</name>
<gene>
    <name evidence="5" type="ORF">EGR_10578</name>
</gene>
<feature type="domain" description="Cyclin N-terminal" evidence="3">
    <location>
        <begin position="125"/>
        <end position="224"/>
    </location>
</feature>
<keyword evidence="2" id="KW-0812">Transmembrane</keyword>
<dbReference type="InterPro" id="IPR036915">
    <property type="entry name" value="Cyclin-like_sf"/>
</dbReference>
<dbReference type="KEGG" id="egl:EGR_10578"/>
<keyword evidence="2" id="KW-0472">Membrane</keyword>
<proteinExistence type="predicted"/>
<feature type="transmembrane region" description="Helical" evidence="2">
    <location>
        <begin position="341"/>
        <end position="360"/>
    </location>
</feature>
<evidence type="ECO:0000256" key="1">
    <source>
        <dbReference type="ARBA" id="ARBA00023127"/>
    </source>
</evidence>
<dbReference type="AlphaFoldDB" id="W6U0D0"/>